<dbReference type="GO" id="GO:0016020">
    <property type="term" value="C:membrane"/>
    <property type="evidence" value="ECO:0007669"/>
    <property type="project" value="UniProtKB-SubCell"/>
</dbReference>
<protein>
    <recommendedName>
        <fullName evidence="5">G domain-containing protein</fullName>
    </recommendedName>
</protein>
<dbReference type="Gene3D" id="3.40.50.300">
    <property type="entry name" value="P-loop containing nucleotide triphosphate hydrolases"/>
    <property type="match status" value="1"/>
</dbReference>
<comment type="caution">
    <text evidence="6">The sequence shown here is derived from an EMBL/GenBank/DDBJ whole genome shotgun (WGS) entry which is preliminary data.</text>
</comment>
<dbReference type="Pfam" id="PF05128">
    <property type="entry name" value="DUF697"/>
    <property type="match status" value="1"/>
</dbReference>
<name>A0A4Z1E6M4_9MICO</name>
<evidence type="ECO:0000259" key="5">
    <source>
        <dbReference type="Pfam" id="PF01926"/>
    </source>
</evidence>
<evidence type="ECO:0000313" key="6">
    <source>
        <dbReference type="EMBL" id="TGO05241.1"/>
    </source>
</evidence>
<keyword evidence="7" id="KW-1185">Reference proteome</keyword>
<evidence type="ECO:0000256" key="4">
    <source>
        <dbReference type="ARBA" id="ARBA00023136"/>
    </source>
</evidence>
<evidence type="ECO:0000256" key="2">
    <source>
        <dbReference type="ARBA" id="ARBA00022692"/>
    </source>
</evidence>
<dbReference type="EMBL" id="RHPJ01000002">
    <property type="protein sequence ID" value="TGO05241.1"/>
    <property type="molecule type" value="Genomic_DNA"/>
</dbReference>
<dbReference type="Pfam" id="PF01926">
    <property type="entry name" value="MMR_HSR1"/>
    <property type="match status" value="1"/>
</dbReference>
<dbReference type="AlphaFoldDB" id="A0A4Z1E6M4"/>
<dbReference type="InterPro" id="IPR021147">
    <property type="entry name" value="DUF697"/>
</dbReference>
<keyword evidence="3" id="KW-1133">Transmembrane helix</keyword>
<dbReference type="Proteomes" id="UP000297318">
    <property type="component" value="Unassembled WGS sequence"/>
</dbReference>
<evidence type="ECO:0000313" key="7">
    <source>
        <dbReference type="Proteomes" id="UP000297318"/>
    </source>
</evidence>
<dbReference type="CDD" id="cd00882">
    <property type="entry name" value="Ras_like_GTPase"/>
    <property type="match status" value="1"/>
</dbReference>
<organism evidence="6 7">
    <name type="scientific">Serinibacter arcticus</name>
    <dbReference type="NCBI Taxonomy" id="1655435"/>
    <lineage>
        <taxon>Bacteria</taxon>
        <taxon>Bacillati</taxon>
        <taxon>Actinomycetota</taxon>
        <taxon>Actinomycetes</taxon>
        <taxon>Micrococcales</taxon>
        <taxon>Beutenbergiaceae</taxon>
        <taxon>Serinibacter</taxon>
    </lineage>
</organism>
<comment type="subcellular location">
    <subcellularLocation>
        <location evidence="1">Membrane</location>
        <topology evidence="1">Multi-pass membrane protein</topology>
    </subcellularLocation>
</comment>
<dbReference type="InterPro" id="IPR027417">
    <property type="entry name" value="P-loop_NTPase"/>
</dbReference>
<dbReference type="RefSeq" id="WP_199241529.1">
    <property type="nucleotide sequence ID" value="NZ_RHPJ01000002.1"/>
</dbReference>
<sequence length="384" mass="40727">MGVSDELFRKKFRDEYDKQGLALGRFNLAIFGKTGVGKSTLINAIFGEEVAATGIGRPVTKGSRLYLDRIGGHLGILDTQGLEVGKNSKELVSELNDVVKTTRGKPLEEQLHVAWYCVRGMDRRFEDSEADFITRLHALGLPVIVVMTQVPVRDGVVHPDALELARQISDRDLPIVDGRVFHTVAQADPFTGQGTHGLHDLLDATFRVAPAGAQAALVAAQAIDAAAKIRQARITIRAAVASAAAAAAVPIPFADATLLVPIQLGMMARVGHLFGIPLDRAGLMSTLATTAATQGGRAAVTGLLKLVPGAGTIAGGVIGASVASTFTYAMGEAWLTVCQRAARGQLDGVNGLLDNAQVRSAFLEAFTKVIKLDPKQRKELERGR</sequence>
<keyword evidence="2" id="KW-0812">Transmembrane</keyword>
<dbReference type="GO" id="GO:0005525">
    <property type="term" value="F:GTP binding"/>
    <property type="evidence" value="ECO:0007669"/>
    <property type="project" value="InterPro"/>
</dbReference>
<reference evidence="6 7" key="1">
    <citation type="submission" date="2018-11" db="EMBL/GenBank/DDBJ databases">
        <title>Complete genome sequencing of the Actinobacteria Serinibacter sp. K3-2.</title>
        <authorList>
            <person name="Rakitin A.L."/>
            <person name="Beletsky A.V."/>
            <person name="Mardanov A.V."/>
            <person name="Ravin N.V."/>
            <person name="Gromova A.S."/>
            <person name="Filippova S.N."/>
            <person name="Gal'Chenko V.F."/>
        </authorList>
    </citation>
    <scope>NUCLEOTIDE SEQUENCE [LARGE SCALE GENOMIC DNA]</scope>
    <source>
        <strain evidence="6 7">K3-2</strain>
    </source>
</reference>
<accession>A0A4Z1E6M4</accession>
<dbReference type="InterPro" id="IPR006073">
    <property type="entry name" value="GTP-bd"/>
</dbReference>
<gene>
    <name evidence="6" type="ORF">SERN_1245</name>
</gene>
<evidence type="ECO:0000256" key="1">
    <source>
        <dbReference type="ARBA" id="ARBA00004141"/>
    </source>
</evidence>
<feature type="domain" description="G" evidence="5">
    <location>
        <begin position="28"/>
        <end position="148"/>
    </location>
</feature>
<keyword evidence="4" id="KW-0472">Membrane</keyword>
<evidence type="ECO:0000256" key="3">
    <source>
        <dbReference type="ARBA" id="ARBA00022989"/>
    </source>
</evidence>
<dbReference type="SUPFAM" id="SSF52540">
    <property type="entry name" value="P-loop containing nucleoside triphosphate hydrolases"/>
    <property type="match status" value="1"/>
</dbReference>
<proteinExistence type="predicted"/>